<dbReference type="GO" id="GO:0005737">
    <property type="term" value="C:cytoplasm"/>
    <property type="evidence" value="ECO:0007669"/>
    <property type="project" value="TreeGrafter"/>
</dbReference>
<comment type="similarity">
    <text evidence="1">Belongs to the HAM1 NTPase family.</text>
</comment>
<evidence type="ECO:0000256" key="1">
    <source>
        <dbReference type="ARBA" id="ARBA00008023"/>
    </source>
</evidence>
<accession>A0A4S4E667</accession>
<dbReference type="AlphaFoldDB" id="A0A4S4E667"/>
<keyword evidence="2" id="KW-0378">Hydrolase</keyword>
<dbReference type="PANTHER" id="PTHR11067">
    <property type="entry name" value="INOSINE TRIPHOSPHATE PYROPHOSPHATASE/HAM1 PROTEIN"/>
    <property type="match status" value="1"/>
</dbReference>
<sequence>MIAGSIICFAPTTAILGKPKELLKDGINFFNHFLLSVQLLLSSHGLYNASAKFKDVVYKTMKDVAYIAMNDVEEQAKDMDCITMKDDQEPTKVECKTMAKMEEPAKEVEFKPMKDVEELQLVTDIEDMKSKLIELESKLSERLCTAKSASDKDLHLEASPTVPRFAKRRSSSLNVSLTAEFSELQPTPSCKSTLAFTFWSSTRGKVAHFCPLTRKVPECCEDCDGLNNLLMAYEDKSAYALCVFSLALGPEIEPITFMGKLHYAELPKEEKNKISHRSRALSLVRSHFAQAEYAFQMDPSI</sequence>
<dbReference type="SUPFAM" id="SSF52972">
    <property type="entry name" value="ITPase-like"/>
    <property type="match status" value="1"/>
</dbReference>
<evidence type="ECO:0000256" key="2">
    <source>
        <dbReference type="ARBA" id="ARBA00022801"/>
    </source>
</evidence>
<dbReference type="EMBL" id="SDRB02007221">
    <property type="protein sequence ID" value="THG11488.1"/>
    <property type="molecule type" value="Genomic_DNA"/>
</dbReference>
<evidence type="ECO:0000313" key="4">
    <source>
        <dbReference type="Proteomes" id="UP000306102"/>
    </source>
</evidence>
<name>A0A4S4E667_CAMSN</name>
<dbReference type="Proteomes" id="UP000306102">
    <property type="component" value="Unassembled WGS sequence"/>
</dbReference>
<dbReference type="STRING" id="542762.A0A4S4E667"/>
<protein>
    <submittedName>
        <fullName evidence="3">Uncharacterized protein</fullName>
    </submittedName>
</protein>
<proteinExistence type="inferred from homology"/>
<dbReference type="GO" id="GO:0047429">
    <property type="term" value="F:nucleoside triphosphate diphosphatase activity"/>
    <property type="evidence" value="ECO:0007669"/>
    <property type="project" value="InterPro"/>
</dbReference>
<gene>
    <name evidence="3" type="ORF">TEA_011196</name>
</gene>
<keyword evidence="4" id="KW-1185">Reference proteome</keyword>
<dbReference type="InterPro" id="IPR029001">
    <property type="entry name" value="ITPase-like_fam"/>
</dbReference>
<dbReference type="PANTHER" id="PTHR11067:SF9">
    <property type="entry name" value="INOSINE TRIPHOSPHATE PYROPHOSPHATASE"/>
    <property type="match status" value="1"/>
</dbReference>
<dbReference type="InterPro" id="IPR002637">
    <property type="entry name" value="RdgB/HAM1"/>
</dbReference>
<comment type="caution">
    <text evidence="3">The sequence shown here is derived from an EMBL/GenBank/DDBJ whole genome shotgun (WGS) entry which is preliminary data.</text>
</comment>
<organism evidence="3 4">
    <name type="scientific">Camellia sinensis var. sinensis</name>
    <name type="common">China tea</name>
    <dbReference type="NCBI Taxonomy" id="542762"/>
    <lineage>
        <taxon>Eukaryota</taxon>
        <taxon>Viridiplantae</taxon>
        <taxon>Streptophyta</taxon>
        <taxon>Embryophyta</taxon>
        <taxon>Tracheophyta</taxon>
        <taxon>Spermatophyta</taxon>
        <taxon>Magnoliopsida</taxon>
        <taxon>eudicotyledons</taxon>
        <taxon>Gunneridae</taxon>
        <taxon>Pentapetalae</taxon>
        <taxon>asterids</taxon>
        <taxon>Ericales</taxon>
        <taxon>Theaceae</taxon>
        <taxon>Camellia</taxon>
    </lineage>
</organism>
<evidence type="ECO:0000313" key="3">
    <source>
        <dbReference type="EMBL" id="THG11488.1"/>
    </source>
</evidence>
<reference evidence="3 4" key="1">
    <citation type="journal article" date="2018" name="Proc. Natl. Acad. Sci. U.S.A.">
        <title>Draft genome sequence of Camellia sinensis var. sinensis provides insights into the evolution of the tea genome and tea quality.</title>
        <authorList>
            <person name="Wei C."/>
            <person name="Yang H."/>
            <person name="Wang S."/>
            <person name="Zhao J."/>
            <person name="Liu C."/>
            <person name="Gao L."/>
            <person name="Xia E."/>
            <person name="Lu Y."/>
            <person name="Tai Y."/>
            <person name="She G."/>
            <person name="Sun J."/>
            <person name="Cao H."/>
            <person name="Tong W."/>
            <person name="Gao Q."/>
            <person name="Li Y."/>
            <person name="Deng W."/>
            <person name="Jiang X."/>
            <person name="Wang W."/>
            <person name="Chen Q."/>
            <person name="Zhang S."/>
            <person name="Li H."/>
            <person name="Wu J."/>
            <person name="Wang P."/>
            <person name="Li P."/>
            <person name="Shi C."/>
            <person name="Zheng F."/>
            <person name="Jian J."/>
            <person name="Huang B."/>
            <person name="Shan D."/>
            <person name="Shi M."/>
            <person name="Fang C."/>
            <person name="Yue Y."/>
            <person name="Li F."/>
            <person name="Li D."/>
            <person name="Wei S."/>
            <person name="Han B."/>
            <person name="Jiang C."/>
            <person name="Yin Y."/>
            <person name="Xia T."/>
            <person name="Zhang Z."/>
            <person name="Bennetzen J.L."/>
            <person name="Zhao S."/>
            <person name="Wan X."/>
        </authorList>
    </citation>
    <scope>NUCLEOTIDE SEQUENCE [LARGE SCALE GENOMIC DNA]</scope>
    <source>
        <strain evidence="4">cv. Shuchazao</strain>
        <tissue evidence="3">Leaf</tissue>
    </source>
</reference>
<dbReference type="GO" id="GO:0009143">
    <property type="term" value="P:nucleoside triphosphate catabolic process"/>
    <property type="evidence" value="ECO:0007669"/>
    <property type="project" value="InterPro"/>
</dbReference>